<name>A0A5M3MSZ7_CONPW</name>
<dbReference type="InterPro" id="IPR036047">
    <property type="entry name" value="F-box-like_dom_sf"/>
</dbReference>
<evidence type="ECO:0000313" key="2">
    <source>
        <dbReference type="Proteomes" id="UP000053558"/>
    </source>
</evidence>
<dbReference type="AlphaFoldDB" id="A0A5M3MSZ7"/>
<evidence type="ECO:0000313" key="1">
    <source>
        <dbReference type="EMBL" id="EIW81775.1"/>
    </source>
</evidence>
<dbReference type="GeneID" id="19203040"/>
<dbReference type="Proteomes" id="UP000053558">
    <property type="component" value="Unassembled WGS sequence"/>
</dbReference>
<dbReference type="RefSeq" id="XP_007767658.1">
    <property type="nucleotide sequence ID" value="XM_007769468.1"/>
</dbReference>
<organism evidence="1 2">
    <name type="scientific">Coniophora puteana (strain RWD-64-598)</name>
    <name type="common">Brown rot fungus</name>
    <dbReference type="NCBI Taxonomy" id="741705"/>
    <lineage>
        <taxon>Eukaryota</taxon>
        <taxon>Fungi</taxon>
        <taxon>Dikarya</taxon>
        <taxon>Basidiomycota</taxon>
        <taxon>Agaricomycotina</taxon>
        <taxon>Agaricomycetes</taxon>
        <taxon>Agaricomycetidae</taxon>
        <taxon>Boletales</taxon>
        <taxon>Coniophorineae</taxon>
        <taxon>Coniophoraceae</taxon>
        <taxon>Coniophora</taxon>
    </lineage>
</organism>
<dbReference type="KEGG" id="cput:CONPUDRAFT_152679"/>
<keyword evidence="2" id="KW-1185">Reference proteome</keyword>
<protein>
    <recommendedName>
        <fullName evidence="3">F-box domain-containing protein</fullName>
    </recommendedName>
</protein>
<proteinExistence type="predicted"/>
<sequence length="486" mass="56050">MTSKKAISDSTCNTRRLFQLFLKLPPIYRVPRDVFYRILQFFCNSYAVLDHQQRTPELIELPQMVAVRVCHAWHDIVMKDPSLWRRLVFRYGMSARGTVDKFNAALAYWVKKAAPYTLSLTLSVEGRIKGHLWWDVTASLEKWAWQLGAITLVVPDTHYCRFLGNVDFLWLRHLELDLDPFSHNAVTARSSRTNPFPLIRSLDVVSLHPSQFPDERVTSRLFSLSLLYHAGARGYRPTLTSDWSYATALAGCSNLVELSLGLGAADPSSGVAVQGLVELMTLRTLRLRFLSTQSVFGKFLEDIRCPNLLELDVDSAERIHADDQTDLYEQRLTHLILQSPCTWSLRSFSIRNVDFKESELICMLIALRALWHFEFMPASYSESYPNLFRRFQGTSNWNPLCLTLDTLRVGSSEILDFHKRLMGAIQSRCLHHLPLKRVQLVYYDDLLLERAKLDECIEGFTRHSRAFHEECFRTRQVSVSVQVVPK</sequence>
<evidence type="ECO:0008006" key="3">
    <source>
        <dbReference type="Google" id="ProtNLM"/>
    </source>
</evidence>
<dbReference type="EMBL" id="JH711577">
    <property type="protein sequence ID" value="EIW81775.1"/>
    <property type="molecule type" value="Genomic_DNA"/>
</dbReference>
<dbReference type="SUPFAM" id="SSF52047">
    <property type="entry name" value="RNI-like"/>
    <property type="match status" value="1"/>
</dbReference>
<comment type="caution">
    <text evidence="1">The sequence shown here is derived from an EMBL/GenBank/DDBJ whole genome shotgun (WGS) entry which is preliminary data.</text>
</comment>
<reference evidence="2" key="1">
    <citation type="journal article" date="2012" name="Science">
        <title>The Paleozoic origin of enzymatic lignin decomposition reconstructed from 31 fungal genomes.</title>
        <authorList>
            <person name="Floudas D."/>
            <person name="Binder M."/>
            <person name="Riley R."/>
            <person name="Barry K."/>
            <person name="Blanchette R.A."/>
            <person name="Henrissat B."/>
            <person name="Martinez A.T."/>
            <person name="Otillar R."/>
            <person name="Spatafora J.W."/>
            <person name="Yadav J.S."/>
            <person name="Aerts A."/>
            <person name="Benoit I."/>
            <person name="Boyd A."/>
            <person name="Carlson A."/>
            <person name="Copeland A."/>
            <person name="Coutinho P.M."/>
            <person name="de Vries R.P."/>
            <person name="Ferreira P."/>
            <person name="Findley K."/>
            <person name="Foster B."/>
            <person name="Gaskell J."/>
            <person name="Glotzer D."/>
            <person name="Gorecki P."/>
            <person name="Heitman J."/>
            <person name="Hesse C."/>
            <person name="Hori C."/>
            <person name="Igarashi K."/>
            <person name="Jurgens J.A."/>
            <person name="Kallen N."/>
            <person name="Kersten P."/>
            <person name="Kohler A."/>
            <person name="Kuees U."/>
            <person name="Kumar T.K.A."/>
            <person name="Kuo A."/>
            <person name="LaButti K."/>
            <person name="Larrondo L.F."/>
            <person name="Lindquist E."/>
            <person name="Ling A."/>
            <person name="Lombard V."/>
            <person name="Lucas S."/>
            <person name="Lundell T."/>
            <person name="Martin R."/>
            <person name="McLaughlin D.J."/>
            <person name="Morgenstern I."/>
            <person name="Morin E."/>
            <person name="Murat C."/>
            <person name="Nagy L.G."/>
            <person name="Nolan M."/>
            <person name="Ohm R.A."/>
            <person name="Patyshakuliyeva A."/>
            <person name="Rokas A."/>
            <person name="Ruiz-Duenas F.J."/>
            <person name="Sabat G."/>
            <person name="Salamov A."/>
            <person name="Samejima M."/>
            <person name="Schmutz J."/>
            <person name="Slot J.C."/>
            <person name="St John F."/>
            <person name="Stenlid J."/>
            <person name="Sun H."/>
            <person name="Sun S."/>
            <person name="Syed K."/>
            <person name="Tsang A."/>
            <person name="Wiebenga A."/>
            <person name="Young D."/>
            <person name="Pisabarro A."/>
            <person name="Eastwood D.C."/>
            <person name="Martin F."/>
            <person name="Cullen D."/>
            <person name="Grigoriev I.V."/>
            <person name="Hibbett D.S."/>
        </authorList>
    </citation>
    <scope>NUCLEOTIDE SEQUENCE [LARGE SCALE GENOMIC DNA]</scope>
    <source>
        <strain evidence="2">RWD-64-598 SS2</strain>
    </source>
</reference>
<accession>A0A5M3MSZ7</accession>
<gene>
    <name evidence="1" type="ORF">CONPUDRAFT_152679</name>
</gene>
<dbReference type="SUPFAM" id="SSF81383">
    <property type="entry name" value="F-box domain"/>
    <property type="match status" value="1"/>
</dbReference>